<evidence type="ECO:0000259" key="1">
    <source>
        <dbReference type="Pfam" id="PF17761"/>
    </source>
</evidence>
<dbReference type="OrthoDB" id="9801263at2"/>
<accession>A0A2H3KAI2</accession>
<dbReference type="Pfam" id="PF17761">
    <property type="entry name" value="DUF1016_N"/>
    <property type="match status" value="1"/>
</dbReference>
<reference evidence="2 3" key="1">
    <citation type="submission" date="2017-09" db="EMBL/GenBank/DDBJ databases">
        <title>Whole genomes of Flavobacteriaceae.</title>
        <authorList>
            <person name="Stine C."/>
            <person name="Li C."/>
            <person name="Tadesse D."/>
        </authorList>
    </citation>
    <scope>NUCLEOTIDE SEQUENCE [LARGE SCALE GENOMIC DNA]</scope>
    <source>
        <strain evidence="2 3">ATCC 35036</strain>
    </source>
</reference>
<dbReference type="InterPro" id="IPR041527">
    <property type="entry name" value="YhcG_N"/>
</dbReference>
<feature type="domain" description="YhcG N-terminal" evidence="1">
    <location>
        <begin position="12"/>
        <end position="101"/>
    </location>
</feature>
<proteinExistence type="predicted"/>
<comment type="caution">
    <text evidence="2">The sequence shown here is derived from an EMBL/GenBank/DDBJ whole genome shotgun (WGS) entry which is preliminary data.</text>
</comment>
<dbReference type="EMBL" id="PCMW01000101">
    <property type="protein sequence ID" value="PDS22360.1"/>
    <property type="molecule type" value="Genomic_DNA"/>
</dbReference>
<evidence type="ECO:0000313" key="3">
    <source>
        <dbReference type="Proteomes" id="UP000220828"/>
    </source>
</evidence>
<dbReference type="AlphaFoldDB" id="A0A2H3KAI2"/>
<dbReference type="PANTHER" id="PTHR30547">
    <property type="entry name" value="UNCHARACTERIZED PROTEIN YHCG-RELATED"/>
    <property type="match status" value="1"/>
</dbReference>
<sequence>MNFEELIQQIENIHIETQKYAVQQVNSTLTIRNILIGFFIVEFEQNGFDRADYGANTINQIAKRVNHIKGISAPQLYRFRDLYLSYPHILSAVLRKLENTSMITQNIFSTVSRKLEIMPKNETMVEYATAGLTNDVFVSKYQIELPSKKVLENFIRNEMKME</sequence>
<dbReference type="PANTHER" id="PTHR30547:SF5">
    <property type="entry name" value="NUCLEASE YHCG-RELATED"/>
    <property type="match status" value="1"/>
</dbReference>
<protein>
    <recommendedName>
        <fullName evidence="1">YhcG N-terminal domain-containing protein</fullName>
    </recommendedName>
</protein>
<dbReference type="InterPro" id="IPR053148">
    <property type="entry name" value="PD-DEXK-like_domain"/>
</dbReference>
<evidence type="ECO:0000313" key="2">
    <source>
        <dbReference type="EMBL" id="PDS22360.1"/>
    </source>
</evidence>
<organism evidence="2 3">
    <name type="scientific">Flavobacterium branchiophilum</name>
    <dbReference type="NCBI Taxonomy" id="55197"/>
    <lineage>
        <taxon>Bacteria</taxon>
        <taxon>Pseudomonadati</taxon>
        <taxon>Bacteroidota</taxon>
        <taxon>Flavobacteriia</taxon>
        <taxon>Flavobacteriales</taxon>
        <taxon>Flavobacteriaceae</taxon>
        <taxon>Flavobacterium</taxon>
    </lineage>
</organism>
<gene>
    <name evidence="2" type="ORF">B0A77_13670</name>
</gene>
<dbReference type="Proteomes" id="UP000220828">
    <property type="component" value="Unassembled WGS sequence"/>
</dbReference>
<dbReference type="RefSeq" id="WP_097554800.1">
    <property type="nucleotide sequence ID" value="NZ_PCMW01000101.1"/>
</dbReference>
<name>A0A2H3KAI2_9FLAO</name>